<feature type="transmembrane region" description="Helical" evidence="2">
    <location>
        <begin position="253"/>
        <end position="271"/>
    </location>
</feature>
<organism evidence="3 4">
    <name type="scientific">Nesterenkonia sphaerica</name>
    <dbReference type="NCBI Taxonomy" id="1804988"/>
    <lineage>
        <taxon>Bacteria</taxon>
        <taxon>Bacillati</taxon>
        <taxon>Actinomycetota</taxon>
        <taxon>Actinomycetes</taxon>
        <taxon>Micrococcales</taxon>
        <taxon>Micrococcaceae</taxon>
        <taxon>Nesterenkonia</taxon>
    </lineage>
</organism>
<evidence type="ECO:0000256" key="2">
    <source>
        <dbReference type="SAM" id="Phobius"/>
    </source>
</evidence>
<feature type="transmembrane region" description="Helical" evidence="2">
    <location>
        <begin position="212"/>
        <end position="233"/>
    </location>
</feature>
<keyword evidence="3" id="KW-0418">Kinase</keyword>
<comment type="caution">
    <text evidence="3">The sequence shown here is derived from an EMBL/GenBank/DDBJ whole genome shotgun (WGS) entry which is preliminary data.</text>
</comment>
<keyword evidence="3" id="KW-0808">Transferase</keyword>
<proteinExistence type="predicted"/>
<dbReference type="AlphaFoldDB" id="A0A5R9A322"/>
<feature type="region of interest" description="Disordered" evidence="1">
    <location>
        <begin position="281"/>
        <end position="302"/>
    </location>
</feature>
<keyword evidence="2" id="KW-0812">Transmembrane</keyword>
<keyword evidence="4" id="KW-1185">Reference proteome</keyword>
<feature type="transmembrane region" description="Helical" evidence="2">
    <location>
        <begin position="35"/>
        <end position="56"/>
    </location>
</feature>
<feature type="transmembrane region" description="Helical" evidence="2">
    <location>
        <begin position="188"/>
        <end position="205"/>
    </location>
</feature>
<feature type="transmembrane region" description="Helical" evidence="2">
    <location>
        <begin position="161"/>
        <end position="182"/>
    </location>
</feature>
<protein>
    <submittedName>
        <fullName evidence="3">Histidine kinase</fullName>
    </submittedName>
</protein>
<dbReference type="OrthoDB" id="4427442at2"/>
<evidence type="ECO:0000313" key="4">
    <source>
        <dbReference type="Proteomes" id="UP000306544"/>
    </source>
</evidence>
<feature type="transmembrane region" description="Helical" evidence="2">
    <location>
        <begin position="129"/>
        <end position="154"/>
    </location>
</feature>
<dbReference type="Proteomes" id="UP000306544">
    <property type="component" value="Unassembled WGS sequence"/>
</dbReference>
<gene>
    <name evidence="3" type="ORF">FEF27_10765</name>
</gene>
<reference evidence="3 4" key="1">
    <citation type="submission" date="2019-05" db="EMBL/GenBank/DDBJ databases">
        <title>Nesterenkonia sp. GY239, isolated from the Southern Atlantic Ocean.</title>
        <authorList>
            <person name="Zhang G."/>
        </authorList>
    </citation>
    <scope>NUCLEOTIDE SEQUENCE [LARGE SCALE GENOMIC DNA]</scope>
    <source>
        <strain evidence="3 4">GY239</strain>
    </source>
</reference>
<evidence type="ECO:0000256" key="1">
    <source>
        <dbReference type="SAM" id="MobiDB-lite"/>
    </source>
</evidence>
<dbReference type="EMBL" id="VAWA01000016">
    <property type="protein sequence ID" value="TLP73089.1"/>
    <property type="molecule type" value="Genomic_DNA"/>
</dbReference>
<feature type="transmembrane region" description="Helical" evidence="2">
    <location>
        <begin position="98"/>
        <end position="117"/>
    </location>
</feature>
<name>A0A5R9A322_9MICC</name>
<feature type="transmembrane region" description="Helical" evidence="2">
    <location>
        <begin position="68"/>
        <end position="91"/>
    </location>
</feature>
<dbReference type="Gene3D" id="1.10.1760.20">
    <property type="match status" value="1"/>
</dbReference>
<evidence type="ECO:0000313" key="3">
    <source>
        <dbReference type="EMBL" id="TLP73089.1"/>
    </source>
</evidence>
<dbReference type="RefSeq" id="WP_138170866.1">
    <property type="nucleotide sequence ID" value="NZ_VAWA01000016.1"/>
</dbReference>
<sequence length="302" mass="29847">MTTPDNGSGQGSAAAAAPGETQNALLTANAASRPGLLSTLLITAGAAVITGTYLWVLATQPATLGADLGHTTLGVMMGYLLGAVLIAAGTLPRVPRSVLALMPVMIALNTAAGQIVGTMTPIPLYLDSLGTVIIGVLAGPAAGALTGILTNVVWGLTINPTVLAFTAGAAFIGAAAGWAARLGGFRRIWWAVIAGALAGVPTGLISAPVAAFLFGGGLGVGTGGVVAALQGAGMSMLGAATVQGLGSDVADKALIFAAAFLVIAALPSRLLSRFPYTQHSAPRRYQRGAPHPRPADASASSH</sequence>
<dbReference type="GO" id="GO:0016301">
    <property type="term" value="F:kinase activity"/>
    <property type="evidence" value="ECO:0007669"/>
    <property type="project" value="UniProtKB-KW"/>
</dbReference>
<keyword evidence="2" id="KW-1133">Transmembrane helix</keyword>
<keyword evidence="2" id="KW-0472">Membrane</keyword>
<accession>A0A5R9A322</accession>